<dbReference type="GO" id="GO:0016020">
    <property type="term" value="C:membrane"/>
    <property type="evidence" value="ECO:0007669"/>
    <property type="project" value="UniProtKB-SubCell"/>
</dbReference>
<evidence type="ECO:0000256" key="1">
    <source>
        <dbReference type="ARBA" id="ARBA00004141"/>
    </source>
</evidence>
<keyword evidence="2 5" id="KW-0812">Transmembrane</keyword>
<evidence type="ECO:0000313" key="7">
    <source>
        <dbReference type="Proteomes" id="UP000053024"/>
    </source>
</evidence>
<accession>A0A101TCK1</accession>
<comment type="caution">
    <text evidence="6">The sequence shown here is derived from an EMBL/GenBank/DDBJ whole genome shotgun (WGS) entry which is preliminary data.</text>
</comment>
<dbReference type="EMBL" id="LMWX01000003">
    <property type="protein sequence ID" value="KUN89764.1"/>
    <property type="molecule type" value="Genomic_DNA"/>
</dbReference>
<evidence type="ECO:0000256" key="5">
    <source>
        <dbReference type="SAM" id="Phobius"/>
    </source>
</evidence>
<dbReference type="Proteomes" id="UP000053024">
    <property type="component" value="Unassembled WGS sequence"/>
</dbReference>
<reference evidence="6 7" key="1">
    <citation type="submission" date="2015-10" db="EMBL/GenBank/DDBJ databases">
        <title>Draft genome sequence of Streptomyces bungoensis DSM 41781, type strain for the species Streptomyces bungoensis.</title>
        <authorList>
            <person name="Ruckert C."/>
            <person name="Winkler A."/>
            <person name="Kalinowski J."/>
            <person name="Kampfer P."/>
            <person name="Glaeser S."/>
        </authorList>
    </citation>
    <scope>NUCLEOTIDE SEQUENCE [LARGE SCALE GENOMIC DNA]</scope>
    <source>
        <strain evidence="6 7">DSM 41781</strain>
    </source>
</reference>
<evidence type="ECO:0000256" key="3">
    <source>
        <dbReference type="ARBA" id="ARBA00022989"/>
    </source>
</evidence>
<name>A0A101TCK1_9ACTN</name>
<evidence type="ECO:0000256" key="4">
    <source>
        <dbReference type="ARBA" id="ARBA00023136"/>
    </source>
</evidence>
<comment type="subcellular location">
    <subcellularLocation>
        <location evidence="1">Membrane</location>
        <topology evidence="1">Multi-pass membrane protein</topology>
    </subcellularLocation>
</comment>
<evidence type="ECO:0000256" key="2">
    <source>
        <dbReference type="ARBA" id="ARBA00022692"/>
    </source>
</evidence>
<dbReference type="AlphaFoldDB" id="A0A101TCK1"/>
<keyword evidence="3 5" id="KW-1133">Transmembrane helix</keyword>
<organism evidence="6 7">
    <name type="scientific">Streptomyces bungoensis</name>
    <dbReference type="NCBI Taxonomy" id="285568"/>
    <lineage>
        <taxon>Bacteria</taxon>
        <taxon>Bacillati</taxon>
        <taxon>Actinomycetota</taxon>
        <taxon>Actinomycetes</taxon>
        <taxon>Kitasatosporales</taxon>
        <taxon>Streptomycetaceae</taxon>
        <taxon>Streptomyces</taxon>
    </lineage>
</organism>
<dbReference type="STRING" id="285568.AQJ66_01410"/>
<evidence type="ECO:0000313" key="6">
    <source>
        <dbReference type="EMBL" id="KUN89764.1"/>
    </source>
</evidence>
<dbReference type="InterPro" id="IPR035906">
    <property type="entry name" value="MetI-like_sf"/>
</dbReference>
<sequence length="62" mass="6811">MIGQDPSAWTVQVALSSYMTNQTVNHHLIFMATAISIPPLLFVLLFLQRRLVQGIAQTGITG</sequence>
<proteinExistence type="predicted"/>
<keyword evidence="7" id="KW-1185">Reference proteome</keyword>
<feature type="transmembrane region" description="Helical" evidence="5">
    <location>
        <begin position="28"/>
        <end position="47"/>
    </location>
</feature>
<dbReference type="SUPFAM" id="SSF161098">
    <property type="entry name" value="MetI-like"/>
    <property type="match status" value="1"/>
</dbReference>
<keyword evidence="4 5" id="KW-0472">Membrane</keyword>
<protein>
    <recommendedName>
        <fullName evidence="8">ABC transmembrane type-1 domain-containing protein</fullName>
    </recommendedName>
</protein>
<gene>
    <name evidence="6" type="ORF">AQJ66_01410</name>
</gene>
<evidence type="ECO:0008006" key="8">
    <source>
        <dbReference type="Google" id="ProtNLM"/>
    </source>
</evidence>